<keyword evidence="7" id="KW-1185">Reference proteome</keyword>
<name>A0A066U9F7_9PSEU</name>
<dbReference type="eggNOG" id="COG0664">
    <property type="taxonomic scope" value="Bacteria"/>
</dbReference>
<reference evidence="6 7" key="1">
    <citation type="submission" date="2014-05" db="EMBL/GenBank/DDBJ databases">
        <title>Draft genome sequence of Amycolatopsis rifamycinica DSM 46095.</title>
        <authorList>
            <person name="Lal R."/>
            <person name="Saxena A."/>
            <person name="Kumari R."/>
            <person name="Mukherjee U."/>
            <person name="Singh P."/>
            <person name="Sangwan N."/>
            <person name="Mahato N.K."/>
        </authorList>
    </citation>
    <scope>NUCLEOTIDE SEQUENCE [LARGE SCALE GENOMIC DNA]</scope>
    <source>
        <strain evidence="6 7">DSM 46095</strain>
    </source>
</reference>
<evidence type="ECO:0000259" key="4">
    <source>
        <dbReference type="PROSITE" id="PS50042"/>
    </source>
</evidence>
<dbReference type="InterPro" id="IPR050397">
    <property type="entry name" value="Env_Response_Regulators"/>
</dbReference>
<dbReference type="PROSITE" id="PS51063">
    <property type="entry name" value="HTH_CRP_2"/>
    <property type="match status" value="1"/>
</dbReference>
<dbReference type="GO" id="GO:0003677">
    <property type="term" value="F:DNA binding"/>
    <property type="evidence" value="ECO:0007669"/>
    <property type="project" value="UniProtKB-KW"/>
</dbReference>
<dbReference type="InterPro" id="IPR000595">
    <property type="entry name" value="cNMP-bd_dom"/>
</dbReference>
<proteinExistence type="predicted"/>
<dbReference type="InterPro" id="IPR036390">
    <property type="entry name" value="WH_DNA-bd_sf"/>
</dbReference>
<keyword evidence="3" id="KW-0804">Transcription</keyword>
<dbReference type="GO" id="GO:0003700">
    <property type="term" value="F:DNA-binding transcription factor activity"/>
    <property type="evidence" value="ECO:0007669"/>
    <property type="project" value="TreeGrafter"/>
</dbReference>
<keyword evidence="1" id="KW-0805">Transcription regulation</keyword>
<dbReference type="PANTHER" id="PTHR24567">
    <property type="entry name" value="CRP FAMILY TRANSCRIPTIONAL REGULATORY PROTEIN"/>
    <property type="match status" value="1"/>
</dbReference>
<evidence type="ECO:0000259" key="5">
    <source>
        <dbReference type="PROSITE" id="PS51063"/>
    </source>
</evidence>
<dbReference type="RefSeq" id="WP_043781894.1">
    <property type="nucleotide sequence ID" value="NZ_JMQI01000039.1"/>
</dbReference>
<evidence type="ECO:0000313" key="6">
    <source>
        <dbReference type="EMBL" id="KDN20729.1"/>
    </source>
</evidence>
<dbReference type="Pfam" id="PF00027">
    <property type="entry name" value="cNMP_binding"/>
    <property type="match status" value="1"/>
</dbReference>
<dbReference type="CDD" id="cd00038">
    <property type="entry name" value="CAP_ED"/>
    <property type="match status" value="1"/>
</dbReference>
<dbReference type="InterPro" id="IPR018490">
    <property type="entry name" value="cNMP-bd_dom_sf"/>
</dbReference>
<dbReference type="Proteomes" id="UP000027345">
    <property type="component" value="Unassembled WGS sequence"/>
</dbReference>
<feature type="domain" description="HTH crp-type" evidence="5">
    <location>
        <begin position="158"/>
        <end position="231"/>
    </location>
</feature>
<dbReference type="SUPFAM" id="SSF51206">
    <property type="entry name" value="cAMP-binding domain-like"/>
    <property type="match status" value="1"/>
</dbReference>
<dbReference type="PROSITE" id="PS00889">
    <property type="entry name" value="CNMP_BINDING_2"/>
    <property type="match status" value="1"/>
</dbReference>
<dbReference type="AlphaFoldDB" id="A0A066U9F7"/>
<dbReference type="EMBL" id="JMQI01000039">
    <property type="protein sequence ID" value="KDN20729.1"/>
    <property type="molecule type" value="Genomic_DNA"/>
</dbReference>
<dbReference type="OrthoDB" id="41390at2"/>
<protein>
    <submittedName>
        <fullName evidence="6">Crp/Fnr family transcriptional regulator</fullName>
    </submittedName>
</protein>
<organism evidence="6 7">
    <name type="scientific">Amycolatopsis rifamycinica</name>
    <dbReference type="NCBI Taxonomy" id="287986"/>
    <lineage>
        <taxon>Bacteria</taxon>
        <taxon>Bacillati</taxon>
        <taxon>Actinomycetota</taxon>
        <taxon>Actinomycetes</taxon>
        <taxon>Pseudonocardiales</taxon>
        <taxon>Pseudonocardiaceae</taxon>
        <taxon>Amycolatopsis</taxon>
    </lineage>
</organism>
<dbReference type="STRING" id="287986.DV20_18755"/>
<accession>A0A066U9F7</accession>
<dbReference type="Gene3D" id="2.60.120.10">
    <property type="entry name" value="Jelly Rolls"/>
    <property type="match status" value="1"/>
</dbReference>
<dbReference type="PANTHER" id="PTHR24567:SF77">
    <property type="entry name" value="NUCLEOSIDE-RESPONSIVE TRANSCRIPTIONAL ACTIVATOR OF NUCLEOSIDE UTILIZATION DEOR"/>
    <property type="match status" value="1"/>
</dbReference>
<evidence type="ECO:0000256" key="2">
    <source>
        <dbReference type="ARBA" id="ARBA00023125"/>
    </source>
</evidence>
<dbReference type="SUPFAM" id="SSF46785">
    <property type="entry name" value="Winged helix' DNA-binding domain"/>
    <property type="match status" value="1"/>
</dbReference>
<dbReference type="PROSITE" id="PS50042">
    <property type="entry name" value="CNMP_BINDING_3"/>
    <property type="match status" value="1"/>
</dbReference>
<gene>
    <name evidence="6" type="ORF">DV20_18755</name>
</gene>
<dbReference type="SMART" id="SM00100">
    <property type="entry name" value="cNMP"/>
    <property type="match status" value="1"/>
</dbReference>
<dbReference type="Pfam" id="PF13545">
    <property type="entry name" value="HTH_Crp_2"/>
    <property type="match status" value="1"/>
</dbReference>
<feature type="domain" description="Cyclic nucleotide-binding" evidence="4">
    <location>
        <begin position="18"/>
        <end position="127"/>
    </location>
</feature>
<evidence type="ECO:0000256" key="1">
    <source>
        <dbReference type="ARBA" id="ARBA00023015"/>
    </source>
</evidence>
<sequence>MAADGAGEHNAEWPGGTVMSRLPGALAEELLRLGSPKPCSAGTVLLHQGEPSTHVFLLGHGKQPRLACVKVTAADRNGTESLLGIRVSGDLVGEMGVLRDGPRAATVTACRAMTVHRIPLEHFRHFLRRREEAWRVVCHMIADRLDWANRRRLDFAGYDTTVRLARVLVELAERHGAPGEAGIRLGIQLSQPEFGKLIGAGRDAIQLAVRQLKVKNYIAYRYRTVTILDLIGLAKFADPD</sequence>
<evidence type="ECO:0000313" key="7">
    <source>
        <dbReference type="Proteomes" id="UP000027345"/>
    </source>
</evidence>
<evidence type="ECO:0000256" key="3">
    <source>
        <dbReference type="ARBA" id="ARBA00023163"/>
    </source>
</evidence>
<comment type="caution">
    <text evidence="6">The sequence shown here is derived from an EMBL/GenBank/DDBJ whole genome shotgun (WGS) entry which is preliminary data.</text>
</comment>
<keyword evidence="2" id="KW-0238">DNA-binding</keyword>
<dbReference type="InterPro" id="IPR018488">
    <property type="entry name" value="cNMP-bd_CS"/>
</dbReference>
<dbReference type="GO" id="GO:0005829">
    <property type="term" value="C:cytosol"/>
    <property type="evidence" value="ECO:0007669"/>
    <property type="project" value="TreeGrafter"/>
</dbReference>
<dbReference type="InterPro" id="IPR014710">
    <property type="entry name" value="RmlC-like_jellyroll"/>
</dbReference>
<dbReference type="InterPro" id="IPR012318">
    <property type="entry name" value="HTH_CRP"/>
</dbReference>